<dbReference type="PANTHER" id="PTHR44170">
    <property type="entry name" value="PROTEIN SIDEKICK"/>
    <property type="match status" value="1"/>
</dbReference>
<dbReference type="PANTHER" id="PTHR44170:SF56">
    <property type="entry name" value="FIBRONECTIN TYPE-III DOMAIN-CONTAINING PROTEIN"/>
    <property type="match status" value="1"/>
</dbReference>
<dbReference type="Gene3D" id="2.40.155.10">
    <property type="entry name" value="Green fluorescent protein"/>
    <property type="match status" value="1"/>
</dbReference>
<feature type="domain" description="Ig-like" evidence="4">
    <location>
        <begin position="765"/>
        <end position="854"/>
    </location>
</feature>
<sequence>MNDRQQLHIESATDQDAGRYSCVAENKPGRAEKDLIVAVLKPPQMDSQHRVFELPENETITLTCPINDPSVEIQWTKNGIPITTSNNLQLSTSGLKLHILHGQLYDAGRYVCRAWNDAGEAIAHINVVVLVPPKIIGSAFRTIESVLNQTVNIECKRTGIPTPKNTWSFNGRTIFPSEKIQILNNGTLLILKEIQANQEGRYSCTATNKVGRAEADTFLQIIAPPKILTSIDELKVIQGQGQTIRCEMSGTPTPKVEWLKNGQRFNATMAQSSSNLHYIHLRETQVSDAGRYTCIARNRAGEHRMTTQLYVLVPPLILEGERVVQVKENATVTLECIASGNPKPIVVWKRDGRLLDIRGSRFVIKSSKASDGGRYTCEARNEAGKVSTDFEVDIFIKPRFRDLKAEIRVRNGERARLECKVDGHPEPIITWMRGGRPIEDMKNIILSPRGETMMILKSRRADSGSYSCVAKNFAGEAEASFTVTVLIAPHIDEQIDQNLRVVQGTKVIMHCPVQGNPKPKIKWLYNEKPIKIDRAKIIDETDLVIEKSKQYDSGRYTCFAENEAGILNTNYELEIIGPPKFHHRGETVYEVIVGKTVTMDCDVEAEPKPEIYWLRGDSPLYFTDKIHISPNRQQITIRNVEMSDGGKYTCKTKNEAGSADIDLTLKVLVPPSIDTSNIIGNPLAVVGKSIYLECPVSGIPRPSVIWYKDGILLSTDNDRFVIEQNNQTFGIKEVKVSDKGQFLCVVENKGGRVEQGFNLEVLVPPKLETVESQKYTKREKDSMTLYCPIKHDEQSTTPTEILWYKDGRPIDGVTVPKIKITSKGQRLHITRMSLADSGNYSCVALNRAGESSLDFYVEILSAPHLDYSRNEQQPHVIAGRPITLWCMVSGYPLPTIRWMKDGYLVPINKKSDIRLVENGQGLEILEAKREHAGIWTCEASNAAGKTDYELTLDVWTLPIVSIQPVDNVRPIDSVIIIHCQATGNPEPSLSWSKDGQPLITSANGARISLKGTRLDIPRLKQSHVGEYTCTAVNEVGTSSATVHIDVLVPPVINRDNIEMSPRLPTAQTLTLICDATGKPLPEIFWYVNDTMVRETTSNVIIGENGRYLQVKDIALNNRGAYKCIASNIAGKDELLYTVTIVQAPKILNGGSYQVIEGKEAQILCNVIGEPQPVVTWQRNGIHIETGMRHIIEDKILRIMDTRSSDSGLYVCVATNEAGTAQQAFTLEVFVIPRIITMLPNESLIPVGKPFSLKCGVRGFPPPDIIWSLNGEILGKDKTSYSIAEDGTLFVEKATKQAILTFKCVAKNNAGSDSKEFIVKVISPPVLIKEGIKTINATEGDPSLLICEIEGEIPEIYWYKDNKPLILTSNIELSSDRTQLKIHHSKLHDEGMYSCIAVNPAGNATQKQQLYVGVPPRITEKPRRIIVKSGQAAELWCEAVGIPKPHITWLKDDKALSQTALDDYTDVLKSTAFFPNVSSKDGGVYTCKAENWAGISYKDVDLVVLIPPEIHPERLNITANIDDTVILTCNITGVPEPVVSWVKMPNVDIIGNEKKYQIYGTALHIRNVVPEDDGFYHCVAKSNAGQVIGSRRLTVIDPRKDYKVIWVECGESGQPIKTTYVPARGDVPEGGNNLLPWKQDLQDLPQNGTNGILIRCLPESRGIRRASLAMPRFIRSPRTQKVLPGTVANLHCSAIGQPKPYIIWIRNGAFLTGMSQSSVGHSILQVKVESNDDLGDYICLAQNTVGSVTSIATLFLDQITEKAQKRSIAMLNCVFDNAVPKKNVIWKFFNTQLSDSSTETVNLLRNGSLIVYDVTESNLTDLFGYQCYTTNGKQTTEINFLKVEEDVPRVQVSPKQVFVNLNESLILNCKLLPNPLTAVVQWTKNDVNNSLHITKLLLSDRAIFKCIASNRYGKSYDDVQVIVKTGLAGVINKVKGIVNGRRLKRETTLITVKPKMEANVITMNSIFREQGVIEEIMLGYMMMAFPQLAFNANQKNSLASVEFHRVIDYRFESGEIMRVYQKGFGMDGEYAQFEIAFNGRVPHFNDDTYSWIDQAKEEMVEQEPGMIRGNGLAILRVGNQANIPFHYIEM</sequence>
<reference evidence="5 6" key="1">
    <citation type="submission" date="2018-08" db="EMBL/GenBank/DDBJ databases">
        <authorList>
            <person name="Laetsch R D."/>
            <person name="Stevens L."/>
            <person name="Kumar S."/>
            <person name="Blaxter L. M."/>
        </authorList>
    </citation>
    <scope>NUCLEOTIDE SEQUENCE [LARGE SCALE GENOMIC DNA]</scope>
</reference>
<dbReference type="FunFam" id="2.60.40.10:FF:000032">
    <property type="entry name" value="palladin isoform X1"/>
    <property type="match status" value="6"/>
</dbReference>
<evidence type="ECO:0000256" key="1">
    <source>
        <dbReference type="ARBA" id="ARBA00022737"/>
    </source>
</evidence>
<dbReference type="OrthoDB" id="5985519at2759"/>
<feature type="domain" description="Ig-like" evidence="4">
    <location>
        <begin position="863"/>
        <end position="953"/>
    </location>
</feature>
<feature type="domain" description="Ig-like" evidence="4">
    <location>
        <begin position="225"/>
        <end position="306"/>
    </location>
</feature>
<dbReference type="InterPro" id="IPR013098">
    <property type="entry name" value="Ig_I-set"/>
</dbReference>
<feature type="domain" description="Ig-like" evidence="4">
    <location>
        <begin position="1847"/>
        <end position="1921"/>
    </location>
</feature>
<dbReference type="PROSITE" id="PS50835">
    <property type="entry name" value="IG_LIKE"/>
    <property type="match status" value="19"/>
</dbReference>
<feature type="domain" description="Ig-like" evidence="4">
    <location>
        <begin position="1507"/>
        <end position="1593"/>
    </location>
</feature>
<keyword evidence="2" id="KW-1015">Disulfide bond</keyword>
<dbReference type="Gene3D" id="2.60.40.10">
    <property type="entry name" value="Immunoglobulins"/>
    <property type="match status" value="21"/>
</dbReference>
<protein>
    <recommendedName>
        <fullName evidence="4">Ig-like domain-containing protein</fullName>
    </recommendedName>
</protein>
<dbReference type="InterPro" id="IPR003598">
    <property type="entry name" value="Ig_sub2"/>
</dbReference>
<feature type="domain" description="Ig-like" evidence="4">
    <location>
        <begin position="1232"/>
        <end position="1319"/>
    </location>
</feature>
<dbReference type="SUPFAM" id="SSF48726">
    <property type="entry name" value="Immunoglobulin"/>
    <property type="match status" value="20"/>
</dbReference>
<dbReference type="InterPro" id="IPR036179">
    <property type="entry name" value="Ig-like_dom_sf"/>
</dbReference>
<dbReference type="FunFam" id="2.60.40.10:FF:000107">
    <property type="entry name" value="Myosin, light chain kinase a"/>
    <property type="match status" value="1"/>
</dbReference>
<gene>
    <name evidence="5" type="ORF">NAV_LOCUS1382</name>
</gene>
<feature type="domain" description="Ig-like" evidence="4">
    <location>
        <begin position="398"/>
        <end position="484"/>
    </location>
</feature>
<feature type="domain" description="Ig-like" evidence="4">
    <location>
        <begin position="1670"/>
        <end position="1754"/>
    </location>
</feature>
<feature type="domain" description="Ig-like" evidence="4">
    <location>
        <begin position="133"/>
        <end position="220"/>
    </location>
</feature>
<feature type="domain" description="Ig-like" evidence="4">
    <location>
        <begin position="43"/>
        <end position="128"/>
    </location>
</feature>
<evidence type="ECO:0000256" key="2">
    <source>
        <dbReference type="ARBA" id="ARBA00023157"/>
    </source>
</evidence>
<proteinExistence type="predicted"/>
<dbReference type="CDD" id="cd00096">
    <property type="entry name" value="Ig"/>
    <property type="match status" value="5"/>
</dbReference>
<feature type="domain" description="Ig-like" evidence="4">
    <location>
        <begin position="1049"/>
        <end position="1139"/>
    </location>
</feature>
<dbReference type="SMART" id="SM00409">
    <property type="entry name" value="IG"/>
    <property type="match status" value="19"/>
</dbReference>
<feature type="domain" description="Ig-like" evidence="4">
    <location>
        <begin position="958"/>
        <end position="1043"/>
    </location>
</feature>
<dbReference type="Pfam" id="PF07679">
    <property type="entry name" value="I-set"/>
    <property type="match status" value="14"/>
</dbReference>
<name>A0A498S9L1_ACAVI</name>
<keyword evidence="1" id="KW-0677">Repeat</keyword>
<dbReference type="SMART" id="SM00408">
    <property type="entry name" value="IGc2"/>
    <property type="match status" value="19"/>
</dbReference>
<dbReference type="InterPro" id="IPR009017">
    <property type="entry name" value="GFP"/>
</dbReference>
<dbReference type="Pfam" id="PF13927">
    <property type="entry name" value="Ig_3"/>
    <property type="match status" value="4"/>
</dbReference>
<keyword evidence="6" id="KW-1185">Reference proteome</keyword>
<dbReference type="Proteomes" id="UP000276991">
    <property type="component" value="Unassembled WGS sequence"/>
</dbReference>
<feature type="domain" description="Ig-like" evidence="4">
    <location>
        <begin position="1415"/>
        <end position="1502"/>
    </location>
</feature>
<dbReference type="InterPro" id="IPR013783">
    <property type="entry name" value="Ig-like_fold"/>
</dbReference>
<feature type="domain" description="Ig-like" evidence="4">
    <location>
        <begin position="314"/>
        <end position="393"/>
    </location>
</feature>
<organism evidence="5 6">
    <name type="scientific">Acanthocheilonema viteae</name>
    <name type="common">Filarial nematode worm</name>
    <name type="synonym">Dipetalonema viteae</name>
    <dbReference type="NCBI Taxonomy" id="6277"/>
    <lineage>
        <taxon>Eukaryota</taxon>
        <taxon>Metazoa</taxon>
        <taxon>Ecdysozoa</taxon>
        <taxon>Nematoda</taxon>
        <taxon>Chromadorea</taxon>
        <taxon>Rhabditida</taxon>
        <taxon>Spirurina</taxon>
        <taxon>Spiruromorpha</taxon>
        <taxon>Filarioidea</taxon>
        <taxon>Onchocercidae</taxon>
        <taxon>Acanthocheilonema</taxon>
    </lineage>
</organism>
<evidence type="ECO:0000256" key="3">
    <source>
        <dbReference type="ARBA" id="ARBA00023319"/>
    </source>
</evidence>
<feature type="domain" description="Ig-like" evidence="4">
    <location>
        <begin position="671"/>
        <end position="760"/>
    </location>
</feature>
<evidence type="ECO:0000259" key="4">
    <source>
        <dbReference type="PROSITE" id="PS50835"/>
    </source>
</evidence>
<feature type="domain" description="Ig-like" evidence="4">
    <location>
        <begin position="489"/>
        <end position="574"/>
    </location>
</feature>
<feature type="domain" description="Ig-like" evidence="4">
    <location>
        <begin position="1323"/>
        <end position="1410"/>
    </location>
</feature>
<dbReference type="InterPro" id="IPR003599">
    <property type="entry name" value="Ig_sub"/>
</dbReference>
<evidence type="ECO:0000313" key="6">
    <source>
        <dbReference type="Proteomes" id="UP000276991"/>
    </source>
</evidence>
<accession>A0A498S9L1</accession>
<dbReference type="GO" id="GO:0098609">
    <property type="term" value="P:cell-cell adhesion"/>
    <property type="evidence" value="ECO:0007669"/>
    <property type="project" value="TreeGrafter"/>
</dbReference>
<dbReference type="GO" id="GO:0016020">
    <property type="term" value="C:membrane"/>
    <property type="evidence" value="ECO:0007669"/>
    <property type="project" value="UniProtKB-SubCell"/>
</dbReference>
<keyword evidence="3" id="KW-0393">Immunoglobulin domain</keyword>
<dbReference type="InterPro" id="IPR007110">
    <property type="entry name" value="Ig-like_dom"/>
</dbReference>
<dbReference type="FunFam" id="2.60.40.10:FF:000130">
    <property type="entry name" value="Hemicentin 1"/>
    <property type="match status" value="1"/>
</dbReference>
<feature type="domain" description="Ig-like" evidence="4">
    <location>
        <begin position="579"/>
        <end position="666"/>
    </location>
</feature>
<dbReference type="FunFam" id="2.60.40.10:FF:000503">
    <property type="entry name" value="Hemicentin 1"/>
    <property type="match status" value="5"/>
</dbReference>
<dbReference type="STRING" id="6277.A0A498S9L1"/>
<evidence type="ECO:0000313" key="5">
    <source>
        <dbReference type="EMBL" id="VBB26552.1"/>
    </source>
</evidence>
<dbReference type="EMBL" id="UPTC01000117">
    <property type="protein sequence ID" value="VBB26552.1"/>
    <property type="molecule type" value="Genomic_DNA"/>
</dbReference>
<feature type="domain" description="Ig-like" evidence="4">
    <location>
        <begin position="1144"/>
        <end position="1227"/>
    </location>
</feature>